<dbReference type="AlphaFoldDB" id="A0AAP0NX31"/>
<proteinExistence type="inferred from homology"/>
<keyword evidence="4" id="KW-0732">Signal</keyword>
<comment type="similarity">
    <text evidence="1">Belongs to the 'GDSL' lipolytic enzyme family.</text>
</comment>
<dbReference type="PANTHER" id="PTHR45648">
    <property type="entry name" value="GDSL LIPASE/ACYLHYDROLASE FAMILY PROTEIN (AFU_ORTHOLOGUE AFUA_4G14700)"/>
    <property type="match status" value="1"/>
</dbReference>
<keyword evidence="3" id="KW-0443">Lipid metabolism</keyword>
<dbReference type="EMBL" id="JBBNAF010000008">
    <property type="protein sequence ID" value="KAK9122273.1"/>
    <property type="molecule type" value="Genomic_DNA"/>
</dbReference>
<evidence type="ECO:0000256" key="2">
    <source>
        <dbReference type="ARBA" id="ARBA00022801"/>
    </source>
</evidence>
<comment type="caution">
    <text evidence="5">The sequence shown here is derived from an EMBL/GenBank/DDBJ whole genome shotgun (WGS) entry which is preliminary data.</text>
</comment>
<organism evidence="5 6">
    <name type="scientific">Stephania yunnanensis</name>
    <dbReference type="NCBI Taxonomy" id="152371"/>
    <lineage>
        <taxon>Eukaryota</taxon>
        <taxon>Viridiplantae</taxon>
        <taxon>Streptophyta</taxon>
        <taxon>Embryophyta</taxon>
        <taxon>Tracheophyta</taxon>
        <taxon>Spermatophyta</taxon>
        <taxon>Magnoliopsida</taxon>
        <taxon>Ranunculales</taxon>
        <taxon>Menispermaceae</taxon>
        <taxon>Menispermoideae</taxon>
        <taxon>Cissampelideae</taxon>
        <taxon>Stephania</taxon>
    </lineage>
</organism>
<keyword evidence="6" id="KW-1185">Reference proteome</keyword>
<dbReference type="Gene3D" id="3.40.50.1110">
    <property type="entry name" value="SGNH hydrolase"/>
    <property type="match status" value="1"/>
</dbReference>
<dbReference type="GO" id="GO:0016042">
    <property type="term" value="P:lipid catabolic process"/>
    <property type="evidence" value="ECO:0007669"/>
    <property type="project" value="UniProtKB-KW"/>
</dbReference>
<feature type="chain" id="PRO_5042948125" evidence="4">
    <location>
        <begin position="27"/>
        <end position="372"/>
    </location>
</feature>
<name>A0AAP0NX31_9MAGN</name>
<evidence type="ECO:0000256" key="3">
    <source>
        <dbReference type="ARBA" id="ARBA00022963"/>
    </source>
</evidence>
<dbReference type="Proteomes" id="UP001420932">
    <property type="component" value="Unassembled WGS sequence"/>
</dbReference>
<sequence>MASLPSSSLLNMLVVLTILQVPYTSSFTQFIFGDSLVDAGNNDYIFTLSRADSPPYGIDFAPSRGRPTGRFTNGRTICDIIGQALGAKRFPPPYLAPSTGDGALFQGINYASGSSGILDESGTLFVGRVPLRQQVDYFEQSRAHMGRMAGDGSTKEILKKAIFSITSGSNDILDYIRPSIPFLGEDKVSPSLLHDFMISNLTIQLKRLHTLGARKFIVVGVGPLGCIPFVRALNLLPNGRCATEANELTQGYNKRLVKLLNGLNQEFGPEAIFIYANSYNILIDIIRNSRDYGFENVSDPCCGGSFPPFICFKGNDEKTSSFLCKDRSKYVFWDAYHPTEAVNIFVAKKLLDGKDETVISPINVRQLYNYGL</sequence>
<dbReference type="Pfam" id="PF00657">
    <property type="entry name" value="Lipase_GDSL"/>
    <property type="match status" value="1"/>
</dbReference>
<keyword evidence="2" id="KW-0378">Hydrolase</keyword>
<feature type="signal peptide" evidence="4">
    <location>
        <begin position="1"/>
        <end position="26"/>
    </location>
</feature>
<evidence type="ECO:0000256" key="1">
    <source>
        <dbReference type="ARBA" id="ARBA00008668"/>
    </source>
</evidence>
<dbReference type="PANTHER" id="PTHR45648:SF5">
    <property type="entry name" value="OS04G0577300 PROTEIN"/>
    <property type="match status" value="1"/>
</dbReference>
<protein>
    <submittedName>
        <fullName evidence="5">Uncharacterized protein</fullName>
    </submittedName>
</protein>
<dbReference type="InterPro" id="IPR051058">
    <property type="entry name" value="GDSL_Est/Lipase"/>
</dbReference>
<dbReference type="InterPro" id="IPR001087">
    <property type="entry name" value="GDSL"/>
</dbReference>
<dbReference type="GO" id="GO:0016788">
    <property type="term" value="F:hydrolase activity, acting on ester bonds"/>
    <property type="evidence" value="ECO:0007669"/>
    <property type="project" value="InterPro"/>
</dbReference>
<evidence type="ECO:0000313" key="6">
    <source>
        <dbReference type="Proteomes" id="UP001420932"/>
    </source>
</evidence>
<dbReference type="CDD" id="cd01837">
    <property type="entry name" value="SGNH_plant_lipase_like"/>
    <property type="match status" value="1"/>
</dbReference>
<reference evidence="5 6" key="1">
    <citation type="submission" date="2024-01" db="EMBL/GenBank/DDBJ databases">
        <title>Genome assemblies of Stephania.</title>
        <authorList>
            <person name="Yang L."/>
        </authorList>
    </citation>
    <scope>NUCLEOTIDE SEQUENCE [LARGE SCALE GENOMIC DNA]</scope>
    <source>
        <strain evidence="5">YNDBR</strain>
        <tissue evidence="5">Leaf</tissue>
    </source>
</reference>
<evidence type="ECO:0000256" key="4">
    <source>
        <dbReference type="SAM" id="SignalP"/>
    </source>
</evidence>
<dbReference type="InterPro" id="IPR036514">
    <property type="entry name" value="SGNH_hydro_sf"/>
</dbReference>
<dbReference type="InterPro" id="IPR035669">
    <property type="entry name" value="SGNH_plant_lipase-like"/>
</dbReference>
<accession>A0AAP0NX31</accession>
<keyword evidence="3" id="KW-0442">Lipid degradation</keyword>
<gene>
    <name evidence="5" type="ORF">Syun_019890</name>
</gene>
<evidence type="ECO:0000313" key="5">
    <source>
        <dbReference type="EMBL" id="KAK9122273.1"/>
    </source>
</evidence>